<accession>X0ZRU6</accession>
<evidence type="ECO:0000313" key="1">
    <source>
        <dbReference type="EMBL" id="GAG50946.1"/>
    </source>
</evidence>
<feature type="non-terminal residue" evidence="1">
    <location>
        <position position="188"/>
    </location>
</feature>
<name>X0ZRU6_9ZZZZ</name>
<gene>
    <name evidence="1" type="ORF">S01H1_80913</name>
</gene>
<dbReference type="AlphaFoldDB" id="X0ZRU6"/>
<organism evidence="1">
    <name type="scientific">marine sediment metagenome</name>
    <dbReference type="NCBI Taxonomy" id="412755"/>
    <lineage>
        <taxon>unclassified sequences</taxon>
        <taxon>metagenomes</taxon>
        <taxon>ecological metagenomes</taxon>
    </lineage>
</organism>
<protein>
    <recommendedName>
        <fullName evidence="2">Sulfotransferase domain-containing protein</fullName>
    </recommendedName>
</protein>
<dbReference type="EMBL" id="BARS01054691">
    <property type="protein sequence ID" value="GAG50946.1"/>
    <property type="molecule type" value="Genomic_DNA"/>
</dbReference>
<evidence type="ECO:0008006" key="2">
    <source>
        <dbReference type="Google" id="ProtNLM"/>
    </source>
</evidence>
<proteinExistence type="predicted"/>
<sequence>MLIVNDKWLVLGPNRHGTTYTKNVLSDAFPGRVDSSMFERKHNPLCKIPESVRAALIVVGVIRSPLRWYVSKWRRFWDEAPPEKKYGFHTYFSRHWNNPHGPIGKNMEDLPLSPAGIGGWSYKHLAYHCLDARRALAELRTQEELTRAYPQLMLPVDELLCTETLRQDLPRVFGDAVRPHLNQSTHAS</sequence>
<reference evidence="1" key="1">
    <citation type="journal article" date="2014" name="Front. Microbiol.">
        <title>High frequency of phylogenetically diverse reductive dehalogenase-homologous genes in deep subseafloor sedimentary metagenomes.</title>
        <authorList>
            <person name="Kawai M."/>
            <person name="Futagami T."/>
            <person name="Toyoda A."/>
            <person name="Takaki Y."/>
            <person name="Nishi S."/>
            <person name="Hori S."/>
            <person name="Arai W."/>
            <person name="Tsubouchi T."/>
            <person name="Morono Y."/>
            <person name="Uchiyama I."/>
            <person name="Ito T."/>
            <person name="Fujiyama A."/>
            <person name="Inagaki F."/>
            <person name="Takami H."/>
        </authorList>
    </citation>
    <scope>NUCLEOTIDE SEQUENCE</scope>
    <source>
        <strain evidence="1">Expedition CK06-06</strain>
    </source>
</reference>
<comment type="caution">
    <text evidence="1">The sequence shown here is derived from an EMBL/GenBank/DDBJ whole genome shotgun (WGS) entry which is preliminary data.</text>
</comment>